<dbReference type="EC" id="2.8.1.10" evidence="3"/>
<dbReference type="EMBL" id="MDER01000100">
    <property type="protein sequence ID" value="ODP26037.1"/>
    <property type="molecule type" value="Genomic_DNA"/>
</dbReference>
<dbReference type="Gene3D" id="3.30.9.10">
    <property type="entry name" value="D-Amino Acid Oxidase, subunit A, domain 2"/>
    <property type="match status" value="1"/>
</dbReference>
<organism evidence="3 4">
    <name type="scientific">Paenibacillus nuruki</name>
    <dbReference type="NCBI Taxonomy" id="1886670"/>
    <lineage>
        <taxon>Bacteria</taxon>
        <taxon>Bacillati</taxon>
        <taxon>Bacillota</taxon>
        <taxon>Bacilli</taxon>
        <taxon>Bacillales</taxon>
        <taxon>Paenibacillaceae</taxon>
        <taxon>Paenibacillus</taxon>
    </lineage>
</organism>
<dbReference type="Proteomes" id="UP000094578">
    <property type="component" value="Unassembled WGS sequence"/>
</dbReference>
<keyword evidence="4" id="KW-1185">Reference proteome</keyword>
<dbReference type="PANTHER" id="PTHR13847">
    <property type="entry name" value="SARCOSINE DEHYDROGENASE-RELATED"/>
    <property type="match status" value="1"/>
</dbReference>
<dbReference type="GO" id="GO:0005737">
    <property type="term" value="C:cytoplasm"/>
    <property type="evidence" value="ECO:0007669"/>
    <property type="project" value="TreeGrafter"/>
</dbReference>
<dbReference type="Gene3D" id="3.50.50.60">
    <property type="entry name" value="FAD/NAD(P)-binding domain"/>
    <property type="match status" value="1"/>
</dbReference>
<evidence type="ECO:0000313" key="4">
    <source>
        <dbReference type="Proteomes" id="UP000094578"/>
    </source>
</evidence>
<dbReference type="InterPro" id="IPR036188">
    <property type="entry name" value="FAD/NAD-bd_sf"/>
</dbReference>
<dbReference type="GO" id="GO:1990107">
    <property type="term" value="F:thiazole synthase activity"/>
    <property type="evidence" value="ECO:0007669"/>
    <property type="project" value="UniProtKB-EC"/>
</dbReference>
<dbReference type="PATRIC" id="fig|1886670.3.peg.4636"/>
<accession>A0A1E3KWX9</accession>
<dbReference type="AlphaFoldDB" id="A0A1E3KWX9"/>
<name>A0A1E3KWX9_9BACL</name>
<protein>
    <submittedName>
        <fullName evidence="3">Thiazole synthase</fullName>
        <ecNumber evidence="3">2.8.1.10</ecNumber>
    </submittedName>
</protein>
<keyword evidence="3" id="KW-0808">Transferase</keyword>
<feature type="domain" description="FAD dependent oxidoreductase" evidence="2">
    <location>
        <begin position="5"/>
        <end position="368"/>
    </location>
</feature>
<dbReference type="PANTHER" id="PTHR13847:SF289">
    <property type="entry name" value="GLYCINE OXIDASE"/>
    <property type="match status" value="1"/>
</dbReference>
<proteinExistence type="predicted"/>
<dbReference type="SUPFAM" id="SSF54373">
    <property type="entry name" value="FAD-linked reductases, C-terminal domain"/>
    <property type="match status" value="1"/>
</dbReference>
<comment type="caution">
    <text evidence="3">The sequence shown here is derived from an EMBL/GenBank/DDBJ whole genome shotgun (WGS) entry which is preliminary data.</text>
</comment>
<dbReference type="RefSeq" id="WP_069329921.1">
    <property type="nucleotide sequence ID" value="NZ_MDER01000100.1"/>
</dbReference>
<dbReference type="InterPro" id="IPR006076">
    <property type="entry name" value="FAD-dep_OxRdtase"/>
</dbReference>
<evidence type="ECO:0000256" key="1">
    <source>
        <dbReference type="ARBA" id="ARBA00023002"/>
    </source>
</evidence>
<evidence type="ECO:0000313" key="3">
    <source>
        <dbReference type="EMBL" id="ODP26037.1"/>
    </source>
</evidence>
<dbReference type="STRING" id="1886670.PTI45_04623"/>
<dbReference type="Pfam" id="PF01266">
    <property type="entry name" value="DAO"/>
    <property type="match status" value="1"/>
</dbReference>
<sequence length="484" mass="54006">MRKYDTIIVGGGVIGKAITFKLSEIRPHSKILSVDPHYKANGSASYAAGAMLGAYAEITIDKTNKLDLEEINFRVQAQKYFPTWLEKIKERSGRDIYTTMGTFLIANVNGKQDLLNLKRIKNELATRNEQYEWIEPSDIPNFQPNPDYLAYQGLYVPNEGSINTSDLMDALDIAIMNSGVEHLNKIVSRVLIEHDKAVGIVVDGENIYADQVILCAGVGIQKILDTTNLSTKIPRLMPGKGVSLVVSSDIPFSNVIRTPNRDFACGTHIVPRSDSDIYIGATNRISNTPGLKDGITSGEVHSLLHSAIHEIHTGFRTANIEKLYFGSRPITTDRYPVVGETSVSGLYVATGTYRNGILMSPLIGDIVASEIVGENCHIDNPFSIEKRGLSLNNIKNNTEELITNGIRDLVSFIQEPTGALPYNRSQELTDFITILTTMVLNKEQNKYEELLIESRELIERYPVAEIVPQLFYKYHQVKEQERIK</sequence>
<evidence type="ECO:0000259" key="2">
    <source>
        <dbReference type="Pfam" id="PF01266"/>
    </source>
</evidence>
<reference evidence="3 4" key="1">
    <citation type="submission" date="2016-08" db="EMBL/GenBank/DDBJ databases">
        <title>Genome sequencing of Paenibacillus sp. TI45-13ar, isolated from Korean traditional nuruk.</title>
        <authorList>
            <person name="Kim S.-J."/>
        </authorList>
    </citation>
    <scope>NUCLEOTIDE SEQUENCE [LARGE SCALE GENOMIC DNA]</scope>
    <source>
        <strain evidence="3 4">TI45-13ar</strain>
    </source>
</reference>
<dbReference type="GO" id="GO:0016491">
    <property type="term" value="F:oxidoreductase activity"/>
    <property type="evidence" value="ECO:0007669"/>
    <property type="project" value="UniProtKB-KW"/>
</dbReference>
<gene>
    <name evidence="3" type="ORF">PTI45_04623</name>
</gene>
<dbReference type="SUPFAM" id="SSF51905">
    <property type="entry name" value="FAD/NAD(P)-binding domain"/>
    <property type="match status" value="1"/>
</dbReference>
<keyword evidence="1" id="KW-0560">Oxidoreductase</keyword>